<dbReference type="AlphaFoldDB" id="A0A5B7J776"/>
<proteinExistence type="predicted"/>
<reference evidence="1 2" key="1">
    <citation type="submission" date="2019-05" db="EMBL/GenBank/DDBJ databases">
        <title>Another draft genome of Portunus trituberculatus and its Hox gene families provides insights of decapod evolution.</title>
        <authorList>
            <person name="Jeong J.-H."/>
            <person name="Song I."/>
            <person name="Kim S."/>
            <person name="Choi T."/>
            <person name="Kim D."/>
            <person name="Ryu S."/>
            <person name="Kim W."/>
        </authorList>
    </citation>
    <scope>NUCLEOTIDE SEQUENCE [LARGE SCALE GENOMIC DNA]</scope>
    <source>
        <tissue evidence="1">Muscle</tissue>
    </source>
</reference>
<sequence>MVADYLPTCSQSPARCYFTASHSTSHQPPATRKPAASVSIVYRLF</sequence>
<name>A0A5B7J776_PORTR</name>
<keyword evidence="2" id="KW-1185">Reference proteome</keyword>
<organism evidence="1 2">
    <name type="scientific">Portunus trituberculatus</name>
    <name type="common">Swimming crab</name>
    <name type="synonym">Neptunus trituberculatus</name>
    <dbReference type="NCBI Taxonomy" id="210409"/>
    <lineage>
        <taxon>Eukaryota</taxon>
        <taxon>Metazoa</taxon>
        <taxon>Ecdysozoa</taxon>
        <taxon>Arthropoda</taxon>
        <taxon>Crustacea</taxon>
        <taxon>Multicrustacea</taxon>
        <taxon>Malacostraca</taxon>
        <taxon>Eumalacostraca</taxon>
        <taxon>Eucarida</taxon>
        <taxon>Decapoda</taxon>
        <taxon>Pleocyemata</taxon>
        <taxon>Brachyura</taxon>
        <taxon>Eubrachyura</taxon>
        <taxon>Portunoidea</taxon>
        <taxon>Portunidae</taxon>
        <taxon>Portuninae</taxon>
        <taxon>Portunus</taxon>
    </lineage>
</organism>
<comment type="caution">
    <text evidence="1">The sequence shown here is derived from an EMBL/GenBank/DDBJ whole genome shotgun (WGS) entry which is preliminary data.</text>
</comment>
<evidence type="ECO:0000313" key="1">
    <source>
        <dbReference type="EMBL" id="MPC90313.1"/>
    </source>
</evidence>
<evidence type="ECO:0000313" key="2">
    <source>
        <dbReference type="Proteomes" id="UP000324222"/>
    </source>
</evidence>
<protein>
    <submittedName>
        <fullName evidence="1">Uncharacterized protein</fullName>
    </submittedName>
</protein>
<accession>A0A5B7J776</accession>
<dbReference type="EMBL" id="VSRR010083942">
    <property type="protein sequence ID" value="MPC90313.1"/>
    <property type="molecule type" value="Genomic_DNA"/>
</dbReference>
<dbReference type="Proteomes" id="UP000324222">
    <property type="component" value="Unassembled WGS sequence"/>
</dbReference>
<gene>
    <name evidence="1" type="ORF">E2C01_085290</name>
</gene>